<feature type="compositionally biased region" description="Basic and acidic residues" evidence="1">
    <location>
        <begin position="29"/>
        <end position="41"/>
    </location>
</feature>
<gene>
    <name evidence="2" type="ORF">M513_00356</name>
    <name evidence="3" type="ORF">M514_00356</name>
</gene>
<sequence length="59" mass="6636">MICIVNSMLISNGGVLIYRDSRSFQGTPDPDRREKRDKECPESSGGFHKLKMAPPLKDL</sequence>
<protein>
    <submittedName>
        <fullName evidence="3">Uncharacterized protein</fullName>
    </submittedName>
</protein>
<evidence type="ECO:0000313" key="2">
    <source>
        <dbReference type="EMBL" id="KFD58663.1"/>
    </source>
</evidence>
<dbReference type="Proteomes" id="UP000030758">
    <property type="component" value="Unassembled WGS sequence"/>
</dbReference>
<organism evidence="3">
    <name type="scientific">Trichuris suis</name>
    <name type="common">pig whipworm</name>
    <dbReference type="NCBI Taxonomy" id="68888"/>
    <lineage>
        <taxon>Eukaryota</taxon>
        <taxon>Metazoa</taxon>
        <taxon>Ecdysozoa</taxon>
        <taxon>Nematoda</taxon>
        <taxon>Enoplea</taxon>
        <taxon>Dorylaimia</taxon>
        <taxon>Trichinellida</taxon>
        <taxon>Trichuridae</taxon>
        <taxon>Trichuris</taxon>
    </lineage>
</organism>
<evidence type="ECO:0000256" key="1">
    <source>
        <dbReference type="SAM" id="MobiDB-lite"/>
    </source>
</evidence>
<dbReference type="EMBL" id="KL367503">
    <property type="protein sequence ID" value="KFD68624.1"/>
    <property type="molecule type" value="Genomic_DNA"/>
</dbReference>
<evidence type="ECO:0000313" key="4">
    <source>
        <dbReference type="Proteomes" id="UP000030764"/>
    </source>
</evidence>
<reference evidence="3 4" key="1">
    <citation type="journal article" date="2014" name="Nat. Genet.">
        <title>Genome and transcriptome of the porcine whipworm Trichuris suis.</title>
        <authorList>
            <person name="Jex A.R."/>
            <person name="Nejsum P."/>
            <person name="Schwarz E.M."/>
            <person name="Hu L."/>
            <person name="Young N.D."/>
            <person name="Hall R.S."/>
            <person name="Korhonen P.K."/>
            <person name="Liao S."/>
            <person name="Thamsborg S."/>
            <person name="Xia J."/>
            <person name="Xu P."/>
            <person name="Wang S."/>
            <person name="Scheerlinck J.P."/>
            <person name="Hofmann A."/>
            <person name="Sternberg P.W."/>
            <person name="Wang J."/>
            <person name="Gasser R.B."/>
        </authorList>
    </citation>
    <scope>NUCLEOTIDE SEQUENCE [LARGE SCALE GENOMIC DNA]</scope>
    <source>
        <strain evidence="3">DCEP-RM93F</strain>
        <strain evidence="2">DCEP-RM93M</strain>
    </source>
</reference>
<keyword evidence="4" id="KW-1185">Reference proteome</keyword>
<dbReference type="EMBL" id="KL363183">
    <property type="protein sequence ID" value="KFD58663.1"/>
    <property type="molecule type" value="Genomic_DNA"/>
</dbReference>
<feature type="region of interest" description="Disordered" evidence="1">
    <location>
        <begin position="20"/>
        <end position="59"/>
    </location>
</feature>
<dbReference type="Proteomes" id="UP000030764">
    <property type="component" value="Unassembled WGS sequence"/>
</dbReference>
<dbReference type="AlphaFoldDB" id="A0A085NGM8"/>
<accession>A0A085NGM8</accession>
<evidence type="ECO:0000313" key="3">
    <source>
        <dbReference type="EMBL" id="KFD68624.1"/>
    </source>
</evidence>
<name>A0A085NGM8_9BILA</name>
<proteinExistence type="predicted"/>